<reference evidence="1" key="2">
    <citation type="submission" date="2023-06" db="EMBL/GenBank/DDBJ databases">
        <authorList>
            <consortium name="Lawrence Berkeley National Laboratory"/>
            <person name="Haridas S."/>
            <person name="Hensen N."/>
            <person name="Bonometti L."/>
            <person name="Westerberg I."/>
            <person name="Brannstrom I.O."/>
            <person name="Guillou S."/>
            <person name="Cros-Aarteil S."/>
            <person name="Calhoun S."/>
            <person name="Kuo A."/>
            <person name="Mondo S."/>
            <person name="Pangilinan J."/>
            <person name="Riley R."/>
            <person name="Labutti K."/>
            <person name="Andreopoulos B."/>
            <person name="Lipzen A."/>
            <person name="Chen C."/>
            <person name="Yanf M."/>
            <person name="Daum C."/>
            <person name="Ng V."/>
            <person name="Clum A."/>
            <person name="Steindorff A."/>
            <person name="Ohm R."/>
            <person name="Martin F."/>
            <person name="Silar P."/>
            <person name="Natvig D."/>
            <person name="Lalanne C."/>
            <person name="Gautier V."/>
            <person name="Ament-Velasquez S.L."/>
            <person name="Kruys A."/>
            <person name="Hutchinson M.I."/>
            <person name="Powell A.J."/>
            <person name="Barry K."/>
            <person name="Miller A.N."/>
            <person name="Grigoriev I.V."/>
            <person name="Debuchy R."/>
            <person name="Gladieux P."/>
            <person name="Thoren M.H."/>
            <person name="Johannesson H."/>
        </authorList>
    </citation>
    <scope>NUCLEOTIDE SEQUENCE</scope>
    <source>
        <strain evidence="1">SMH4131-1</strain>
    </source>
</reference>
<evidence type="ECO:0000313" key="2">
    <source>
        <dbReference type="Proteomes" id="UP001286456"/>
    </source>
</evidence>
<keyword evidence="1" id="KW-0540">Nuclease</keyword>
<dbReference type="InterPro" id="IPR036691">
    <property type="entry name" value="Endo/exonu/phosph_ase_sf"/>
</dbReference>
<protein>
    <submittedName>
        <fullName evidence="1">Endonuclease/exonuclease/phosphatase</fullName>
    </submittedName>
</protein>
<name>A0AAE0IND4_9PEZI</name>
<dbReference type="Proteomes" id="UP001286456">
    <property type="component" value="Unassembled WGS sequence"/>
</dbReference>
<dbReference type="AlphaFoldDB" id="A0AAE0IND4"/>
<comment type="caution">
    <text evidence="1">The sequence shown here is derived from an EMBL/GenBank/DDBJ whole genome shotgun (WGS) entry which is preliminary data.</text>
</comment>
<dbReference type="GO" id="GO:0000175">
    <property type="term" value="F:3'-5'-RNA exonuclease activity"/>
    <property type="evidence" value="ECO:0007669"/>
    <property type="project" value="TreeGrafter"/>
</dbReference>
<sequence>MASGMPRSAQSPGSVSIRLVTLNVRYATKKPVPGEAPWSIRSPKLCAQLKFITSGHSSAFVCLQEVLYSQLVDVQARLGPSWGYIGLGRDDGQRAGEFSPIFFRVDEWVCQRNKTYWLSKTPDVPSVGWDAALKRVCTVGSFRHKKTGTDLVIMSTHFDHRGETAREESAKLLIQLARTWAGHSGQAAQIPLFLGGDFNSTPDGRAYKALTSTNSPMQDMSKLLSDDLKYGNQDITYTSFGEADEEPKRIDFLFAWEPSGLSISGFGILSNRFDDQVYLSDHRPVVADVEIPLEV</sequence>
<dbReference type="GO" id="GO:0004519">
    <property type="term" value="F:endonuclease activity"/>
    <property type="evidence" value="ECO:0007669"/>
    <property type="project" value="UniProtKB-KW"/>
</dbReference>
<keyword evidence="1" id="KW-0255">Endonuclease</keyword>
<accession>A0AAE0IND4</accession>
<evidence type="ECO:0000313" key="1">
    <source>
        <dbReference type="EMBL" id="KAK3327957.1"/>
    </source>
</evidence>
<dbReference type="InterPro" id="IPR050410">
    <property type="entry name" value="CCR4/nocturin_mRNA_transcr"/>
</dbReference>
<keyword evidence="1" id="KW-0378">Hydrolase</keyword>
<gene>
    <name evidence="1" type="ORF">B0T19DRAFT_178458</name>
</gene>
<proteinExistence type="predicted"/>
<organism evidence="1 2">
    <name type="scientific">Cercophora scortea</name>
    <dbReference type="NCBI Taxonomy" id="314031"/>
    <lineage>
        <taxon>Eukaryota</taxon>
        <taxon>Fungi</taxon>
        <taxon>Dikarya</taxon>
        <taxon>Ascomycota</taxon>
        <taxon>Pezizomycotina</taxon>
        <taxon>Sordariomycetes</taxon>
        <taxon>Sordariomycetidae</taxon>
        <taxon>Sordariales</taxon>
        <taxon>Lasiosphaeriaceae</taxon>
        <taxon>Cercophora</taxon>
    </lineage>
</organism>
<keyword evidence="2" id="KW-1185">Reference proteome</keyword>
<reference evidence="1" key="1">
    <citation type="journal article" date="2023" name="Mol. Phylogenet. Evol.">
        <title>Genome-scale phylogeny and comparative genomics of the fungal order Sordariales.</title>
        <authorList>
            <person name="Hensen N."/>
            <person name="Bonometti L."/>
            <person name="Westerberg I."/>
            <person name="Brannstrom I.O."/>
            <person name="Guillou S."/>
            <person name="Cros-Aarteil S."/>
            <person name="Calhoun S."/>
            <person name="Haridas S."/>
            <person name="Kuo A."/>
            <person name="Mondo S."/>
            <person name="Pangilinan J."/>
            <person name="Riley R."/>
            <person name="LaButti K."/>
            <person name="Andreopoulos B."/>
            <person name="Lipzen A."/>
            <person name="Chen C."/>
            <person name="Yan M."/>
            <person name="Daum C."/>
            <person name="Ng V."/>
            <person name="Clum A."/>
            <person name="Steindorff A."/>
            <person name="Ohm R.A."/>
            <person name="Martin F."/>
            <person name="Silar P."/>
            <person name="Natvig D.O."/>
            <person name="Lalanne C."/>
            <person name="Gautier V."/>
            <person name="Ament-Velasquez S.L."/>
            <person name="Kruys A."/>
            <person name="Hutchinson M.I."/>
            <person name="Powell A.J."/>
            <person name="Barry K."/>
            <person name="Miller A.N."/>
            <person name="Grigoriev I.V."/>
            <person name="Debuchy R."/>
            <person name="Gladieux P."/>
            <person name="Hiltunen Thoren M."/>
            <person name="Johannesson H."/>
        </authorList>
    </citation>
    <scope>NUCLEOTIDE SEQUENCE</scope>
    <source>
        <strain evidence="1">SMH4131-1</strain>
    </source>
</reference>
<dbReference type="PANTHER" id="PTHR12121">
    <property type="entry name" value="CARBON CATABOLITE REPRESSOR PROTEIN 4"/>
    <property type="match status" value="1"/>
</dbReference>
<dbReference type="PANTHER" id="PTHR12121:SF36">
    <property type="entry name" value="ENDONUCLEASE_EXONUCLEASE_PHOSPHATASE DOMAIN-CONTAINING PROTEIN"/>
    <property type="match status" value="1"/>
</dbReference>
<dbReference type="SUPFAM" id="SSF56219">
    <property type="entry name" value="DNase I-like"/>
    <property type="match status" value="1"/>
</dbReference>
<dbReference type="EMBL" id="JAUEPO010000003">
    <property type="protein sequence ID" value="KAK3327957.1"/>
    <property type="molecule type" value="Genomic_DNA"/>
</dbReference>
<dbReference type="CDD" id="cd09083">
    <property type="entry name" value="EEP-1"/>
    <property type="match status" value="1"/>
</dbReference>
<dbReference type="Gene3D" id="3.60.10.10">
    <property type="entry name" value="Endonuclease/exonuclease/phosphatase"/>
    <property type="match status" value="1"/>
</dbReference>